<keyword evidence="8 9" id="KW-0472">Membrane</keyword>
<dbReference type="Gene3D" id="2.40.50.100">
    <property type="match status" value="1"/>
</dbReference>
<dbReference type="InterPro" id="IPR050739">
    <property type="entry name" value="MFP"/>
</dbReference>
<evidence type="ECO:0000256" key="3">
    <source>
        <dbReference type="ARBA" id="ARBA00022448"/>
    </source>
</evidence>
<keyword evidence="6 9" id="KW-0812">Transmembrane</keyword>
<evidence type="ECO:0000259" key="12">
    <source>
        <dbReference type="Pfam" id="PF26002"/>
    </source>
</evidence>
<reference evidence="13 14" key="1">
    <citation type="submission" date="2023-10" db="EMBL/GenBank/DDBJ databases">
        <title>Complete genome sequence of Shewanella sp. DAU334.</title>
        <authorList>
            <person name="Lee Y.-S."/>
            <person name="Jeong H.-R."/>
            <person name="Hwang E.-J."/>
            <person name="Choi Y.-L."/>
            <person name="Kim G.-D."/>
        </authorList>
    </citation>
    <scope>NUCLEOTIDE SEQUENCE [LARGE SCALE GENOMIC DNA]</scope>
    <source>
        <strain evidence="13 14">DAU334</strain>
    </source>
</reference>
<feature type="coiled-coil region" evidence="10">
    <location>
        <begin position="169"/>
        <end position="210"/>
    </location>
</feature>
<dbReference type="Pfam" id="PF26002">
    <property type="entry name" value="Beta-barrel_AprE"/>
    <property type="match status" value="1"/>
</dbReference>
<evidence type="ECO:0000256" key="2">
    <source>
        <dbReference type="ARBA" id="ARBA00009477"/>
    </source>
</evidence>
<evidence type="ECO:0000256" key="8">
    <source>
        <dbReference type="ARBA" id="ARBA00023136"/>
    </source>
</evidence>
<organism evidence="13 14">
    <name type="scientific">Shewanella youngdeokensis</name>
    <dbReference type="NCBI Taxonomy" id="2999068"/>
    <lineage>
        <taxon>Bacteria</taxon>
        <taxon>Pseudomonadati</taxon>
        <taxon>Pseudomonadota</taxon>
        <taxon>Gammaproteobacteria</taxon>
        <taxon>Alteromonadales</taxon>
        <taxon>Shewanellaceae</taxon>
        <taxon>Shewanella</taxon>
    </lineage>
</organism>
<name>A0ABZ0JX49_9GAMM</name>
<dbReference type="PANTHER" id="PTHR30386">
    <property type="entry name" value="MEMBRANE FUSION SUBUNIT OF EMRAB-TOLC MULTIDRUG EFFLUX PUMP"/>
    <property type="match status" value="1"/>
</dbReference>
<evidence type="ECO:0000259" key="11">
    <source>
        <dbReference type="Pfam" id="PF25994"/>
    </source>
</evidence>
<evidence type="ECO:0000256" key="1">
    <source>
        <dbReference type="ARBA" id="ARBA00004377"/>
    </source>
</evidence>
<dbReference type="NCBIfam" id="TIGR01843">
    <property type="entry name" value="type_I_hlyD"/>
    <property type="match status" value="1"/>
</dbReference>
<evidence type="ECO:0000313" key="13">
    <source>
        <dbReference type="EMBL" id="WOT04882.1"/>
    </source>
</evidence>
<evidence type="ECO:0000313" key="14">
    <source>
        <dbReference type="Proteomes" id="UP001529491"/>
    </source>
</evidence>
<dbReference type="Pfam" id="PF25994">
    <property type="entry name" value="HH_AprE"/>
    <property type="match status" value="1"/>
</dbReference>
<feature type="domain" description="AprE-like long alpha-helical hairpin" evidence="11">
    <location>
        <begin position="104"/>
        <end position="305"/>
    </location>
</feature>
<dbReference type="InterPro" id="IPR006144">
    <property type="entry name" value="Secretion_HlyD_CS"/>
</dbReference>
<feature type="domain" description="AprE-like beta-barrel" evidence="12">
    <location>
        <begin position="347"/>
        <end position="437"/>
    </location>
</feature>
<evidence type="ECO:0000256" key="10">
    <source>
        <dbReference type="SAM" id="Coils"/>
    </source>
</evidence>
<keyword evidence="5 9" id="KW-0997">Cell inner membrane</keyword>
<proteinExistence type="inferred from homology"/>
<evidence type="ECO:0000256" key="7">
    <source>
        <dbReference type="ARBA" id="ARBA00022989"/>
    </source>
</evidence>
<dbReference type="Gene3D" id="2.40.30.170">
    <property type="match status" value="1"/>
</dbReference>
<feature type="coiled-coil region" evidence="10">
    <location>
        <begin position="100"/>
        <end position="127"/>
    </location>
</feature>
<dbReference type="RefSeq" id="WP_310472521.1">
    <property type="nucleotide sequence ID" value="NZ_CP136522.1"/>
</dbReference>
<dbReference type="SUPFAM" id="SSF111369">
    <property type="entry name" value="HlyD-like secretion proteins"/>
    <property type="match status" value="1"/>
</dbReference>
<dbReference type="InterPro" id="IPR010129">
    <property type="entry name" value="T1SS_HlyD"/>
</dbReference>
<evidence type="ECO:0000256" key="9">
    <source>
        <dbReference type="RuleBase" id="RU365093"/>
    </source>
</evidence>
<evidence type="ECO:0000256" key="6">
    <source>
        <dbReference type="ARBA" id="ARBA00022692"/>
    </source>
</evidence>
<protein>
    <recommendedName>
        <fullName evidence="9">Membrane fusion protein (MFP) family protein</fullName>
    </recommendedName>
</protein>
<dbReference type="PROSITE" id="PS00543">
    <property type="entry name" value="HLYD_FAMILY"/>
    <property type="match status" value="1"/>
</dbReference>
<comment type="subcellular location">
    <subcellularLocation>
        <location evidence="1 9">Cell inner membrane</location>
        <topology evidence="1 9">Single-pass membrane protein</topology>
    </subcellularLocation>
</comment>
<dbReference type="InterPro" id="IPR058982">
    <property type="entry name" value="Beta-barrel_AprE"/>
</dbReference>
<evidence type="ECO:0000256" key="4">
    <source>
        <dbReference type="ARBA" id="ARBA00022475"/>
    </source>
</evidence>
<dbReference type="InterPro" id="IPR058781">
    <property type="entry name" value="HH_AprE-like"/>
</dbReference>
<dbReference type="EMBL" id="CP136522">
    <property type="protein sequence ID" value="WOT04882.1"/>
    <property type="molecule type" value="Genomic_DNA"/>
</dbReference>
<gene>
    <name evidence="13" type="ORF">RGE70_16440</name>
</gene>
<feature type="transmembrane region" description="Helical" evidence="9">
    <location>
        <begin position="30"/>
        <end position="48"/>
    </location>
</feature>
<keyword evidence="4 9" id="KW-1003">Cell membrane</keyword>
<accession>A0ABZ0JX49</accession>
<keyword evidence="3 9" id="KW-0813">Transport</keyword>
<dbReference type="PRINTS" id="PR01490">
    <property type="entry name" value="RTXTOXIND"/>
</dbReference>
<sequence length="460" mass="51573">MSQHLTKQDLDMVDDVYGAMMADAPTSHRLTIWALSAFTLSFLIWAYFAELDQVTTGMGKVIPSSQIQVIQSLDGGILQDMYVQEGLIVTKGQALARIDATRFQSDFDQQEQEVNSLQSNVIRLKAELDSITISNISSDWRQQVKITAQELVFPEILEEAEPELTKRQREEYLGRIDNLSNQLEIQARQIQQRNQEIQELASKIQTLTKSYQLVSKELELTRPLADKGIVPEVELLKLQRVVNDILGELSSLRLLRPKVKSTMDEAILKRRESVLIYAADTRAQLNEMQTRLSRMNEAQVGAQDKVSKAEITSPVNGTIKTIHINTLGGVVQPGVDIIEIVPSEDKLLIETKIVPKDIAFLHPGLPAVVKVTAYDFTRYGGLDGVVEHISADTTQDEEGNSFYIVKVRTEFSSLIKDDGTEMPIIPGMLTSVDVITGQRSVLEYILNPILRAKDTALRER</sequence>
<evidence type="ECO:0000256" key="5">
    <source>
        <dbReference type="ARBA" id="ARBA00022519"/>
    </source>
</evidence>
<dbReference type="Proteomes" id="UP001529491">
    <property type="component" value="Chromosome"/>
</dbReference>
<keyword evidence="14" id="KW-1185">Reference proteome</keyword>
<keyword evidence="10" id="KW-0175">Coiled coil</keyword>
<comment type="similarity">
    <text evidence="2 9">Belongs to the membrane fusion protein (MFP) (TC 8.A.1) family.</text>
</comment>
<dbReference type="PANTHER" id="PTHR30386:SF26">
    <property type="entry name" value="TRANSPORT PROTEIN COMB"/>
    <property type="match status" value="1"/>
</dbReference>
<keyword evidence="7 9" id="KW-1133">Transmembrane helix</keyword>